<proteinExistence type="predicted"/>
<organism evidence="1 2">
    <name type="scientific">Catellatospora citrea</name>
    <dbReference type="NCBI Taxonomy" id="53366"/>
    <lineage>
        <taxon>Bacteria</taxon>
        <taxon>Bacillati</taxon>
        <taxon>Actinomycetota</taxon>
        <taxon>Actinomycetes</taxon>
        <taxon>Micromonosporales</taxon>
        <taxon>Micromonosporaceae</taxon>
        <taxon>Catellatospora</taxon>
    </lineage>
</organism>
<keyword evidence="2" id="KW-1185">Reference proteome</keyword>
<protein>
    <submittedName>
        <fullName evidence="1">Uncharacterized protein</fullName>
    </submittedName>
</protein>
<evidence type="ECO:0000313" key="2">
    <source>
        <dbReference type="Proteomes" id="UP000659904"/>
    </source>
</evidence>
<evidence type="ECO:0000313" key="1">
    <source>
        <dbReference type="EMBL" id="GIG03166.1"/>
    </source>
</evidence>
<dbReference type="Proteomes" id="UP000659904">
    <property type="component" value="Unassembled WGS sequence"/>
</dbReference>
<comment type="caution">
    <text evidence="1">The sequence shown here is derived from an EMBL/GenBank/DDBJ whole genome shotgun (WGS) entry which is preliminary data.</text>
</comment>
<reference evidence="1 2" key="1">
    <citation type="submission" date="2021-01" db="EMBL/GenBank/DDBJ databases">
        <title>Whole genome shotgun sequence of Catellatospora citrea NBRC 14495.</title>
        <authorList>
            <person name="Komaki H."/>
            <person name="Tamura T."/>
        </authorList>
    </citation>
    <scope>NUCLEOTIDE SEQUENCE [LARGE SCALE GENOMIC DNA]</scope>
    <source>
        <strain evidence="1 2">NBRC 14495</strain>
    </source>
</reference>
<name>A0A8J3P3Z7_9ACTN</name>
<accession>A0A8J3P3Z7</accession>
<dbReference type="RefSeq" id="WP_120317177.1">
    <property type="nucleotide sequence ID" value="NZ_BONH01000074.1"/>
</dbReference>
<sequence length="137" mass="15432">MAGYQGPDDYTRARAQIPDASLAEGIRVAMVAVWWWFDAWWPERRATASKYDRKRAEMIQDARDVVTAKGASANVDELVRIGSPLLGEFWPKSSEPEASLAAAIDGLRDALLFRVQSVHRARDDVARWDGKKVLRTM</sequence>
<dbReference type="EMBL" id="BONH01000074">
    <property type="protein sequence ID" value="GIG03166.1"/>
    <property type="molecule type" value="Genomic_DNA"/>
</dbReference>
<dbReference type="AlphaFoldDB" id="A0A8J3P3Z7"/>
<gene>
    <name evidence="1" type="ORF">Cci01nite_82590</name>
</gene>